<dbReference type="EMBL" id="CASHSV030000513">
    <property type="protein sequence ID" value="CAJ2666056.1"/>
    <property type="molecule type" value="Genomic_DNA"/>
</dbReference>
<accession>A0ACB0L9T6</accession>
<evidence type="ECO:0000313" key="2">
    <source>
        <dbReference type="Proteomes" id="UP001177021"/>
    </source>
</evidence>
<evidence type="ECO:0000313" key="1">
    <source>
        <dbReference type="EMBL" id="CAJ2666056.1"/>
    </source>
</evidence>
<protein>
    <submittedName>
        <fullName evidence="1">Uncharacterized protein</fullName>
    </submittedName>
</protein>
<comment type="caution">
    <text evidence="1">The sequence shown here is derived from an EMBL/GenBank/DDBJ whole genome shotgun (WGS) entry which is preliminary data.</text>
</comment>
<organism evidence="1 2">
    <name type="scientific">Trifolium pratense</name>
    <name type="common">Red clover</name>
    <dbReference type="NCBI Taxonomy" id="57577"/>
    <lineage>
        <taxon>Eukaryota</taxon>
        <taxon>Viridiplantae</taxon>
        <taxon>Streptophyta</taxon>
        <taxon>Embryophyta</taxon>
        <taxon>Tracheophyta</taxon>
        <taxon>Spermatophyta</taxon>
        <taxon>Magnoliopsida</taxon>
        <taxon>eudicotyledons</taxon>
        <taxon>Gunneridae</taxon>
        <taxon>Pentapetalae</taxon>
        <taxon>rosids</taxon>
        <taxon>fabids</taxon>
        <taxon>Fabales</taxon>
        <taxon>Fabaceae</taxon>
        <taxon>Papilionoideae</taxon>
        <taxon>50 kb inversion clade</taxon>
        <taxon>NPAAA clade</taxon>
        <taxon>Hologalegina</taxon>
        <taxon>IRL clade</taxon>
        <taxon>Trifolieae</taxon>
        <taxon>Trifolium</taxon>
    </lineage>
</organism>
<dbReference type="Proteomes" id="UP001177021">
    <property type="component" value="Unassembled WGS sequence"/>
</dbReference>
<name>A0ACB0L9T6_TRIPR</name>
<reference evidence="1" key="1">
    <citation type="submission" date="2023-10" db="EMBL/GenBank/DDBJ databases">
        <authorList>
            <person name="Rodriguez Cubillos JULIANA M."/>
            <person name="De Vega J."/>
        </authorList>
    </citation>
    <scope>NUCLEOTIDE SEQUENCE</scope>
</reference>
<gene>
    <name evidence="1" type="ORF">MILVUS5_LOCUS30919</name>
</gene>
<proteinExistence type="predicted"/>
<sequence length="102" mass="11669">MKKPAKSFTSNWNEQIFSIYCNGFQISFQRHYLYQAMPPIKPLSDSKIVQDLTNAQLFWPKANPNLFSLKRHSLQPLPYSSIPNPIKANGGHRSLSFFVVVG</sequence>
<keyword evidence="2" id="KW-1185">Reference proteome</keyword>